<evidence type="ECO:0000313" key="2">
    <source>
        <dbReference type="Proteomes" id="UP000324162"/>
    </source>
</evidence>
<protein>
    <submittedName>
        <fullName evidence="1">Uncharacterized protein</fullName>
    </submittedName>
</protein>
<evidence type="ECO:0000313" key="1">
    <source>
        <dbReference type="EMBL" id="KAA1161653.1"/>
    </source>
</evidence>
<sequence>MDYFDFDLAEVQDVLKQRRKKKKLSYDNTFFMVSPCKKFAFEISIYHDDNFSHPPIVHIDYLKGFNEVKMIGGVEEPFINQINVLIENYLKKKRFEKNSLLTNITAYFSNLIQNYTLSSHTVQWFVLPSFDWSPLYKFAIHTLDAKELYHDFNELLDFTSEKSFCRYTLIELEHVADRKAFKDACISIPIITAIPETTSVEFSCITIRNKKFKRCTYSELVYEQEVQGALGIDVSTKDSDPYVVKNRQYLISIL</sequence>
<organism evidence="1 2">
    <name type="scientific">Pseudoalteromonas fuliginea</name>
    <dbReference type="NCBI Taxonomy" id="1872678"/>
    <lineage>
        <taxon>Bacteria</taxon>
        <taxon>Pseudomonadati</taxon>
        <taxon>Pseudomonadota</taxon>
        <taxon>Gammaproteobacteria</taxon>
        <taxon>Alteromonadales</taxon>
        <taxon>Pseudoalteromonadaceae</taxon>
        <taxon>Pseudoalteromonas</taxon>
    </lineage>
</organism>
<dbReference type="AlphaFoldDB" id="A0AB73BIC8"/>
<proteinExistence type="predicted"/>
<dbReference type="EMBL" id="SEUK01000046">
    <property type="protein sequence ID" value="KAA1161653.1"/>
    <property type="molecule type" value="Genomic_DNA"/>
</dbReference>
<name>A0AB73BIC8_9GAMM</name>
<gene>
    <name evidence="1" type="ORF">EU508_07460</name>
</gene>
<reference evidence="1 2" key="1">
    <citation type="submission" date="2019-01" db="EMBL/GenBank/DDBJ databases">
        <title>Genome sequences of marine Pseudoalteromonas species.</title>
        <authorList>
            <person name="Boraston A.B."/>
            <person name="Hehemann J.-H."/>
            <person name="Vickers C.J."/>
            <person name="Salama-Alber O."/>
            <person name="Abe K."/>
            <person name="Hettle A.J."/>
        </authorList>
    </citation>
    <scope>NUCLEOTIDE SEQUENCE [LARGE SCALE GENOMIC DNA]</scope>
    <source>
        <strain evidence="1 2">PS42</strain>
    </source>
</reference>
<accession>A0AB73BIC8</accession>
<comment type="caution">
    <text evidence="1">The sequence shown here is derived from an EMBL/GenBank/DDBJ whole genome shotgun (WGS) entry which is preliminary data.</text>
</comment>
<dbReference type="Proteomes" id="UP000324162">
    <property type="component" value="Unassembled WGS sequence"/>
</dbReference>
<dbReference type="RefSeq" id="WP_149613979.1">
    <property type="nucleotide sequence ID" value="NZ_SEUK01000046.1"/>
</dbReference>